<reference evidence="5 6" key="1">
    <citation type="journal article" date="2015" name="Int. J. Syst. Evol. Microbiol.">
        <title>Carboxylicivirga linearis sp. nov., isolated from a sea cucumber culture pond.</title>
        <authorList>
            <person name="Wang F.Q."/>
            <person name="Zhou Y.X."/>
            <person name="Lin X.Z."/>
            <person name="Chen G.J."/>
            <person name="Du Z.J."/>
        </authorList>
    </citation>
    <scope>NUCLEOTIDE SEQUENCE [LARGE SCALE GENOMIC DNA]</scope>
    <source>
        <strain evidence="5 6">FB218</strain>
    </source>
</reference>
<accession>A0ABS5JQM5</accession>
<dbReference type="Pfam" id="PF03938">
    <property type="entry name" value="OmpH"/>
    <property type="match status" value="1"/>
</dbReference>
<dbReference type="RefSeq" id="WP_212213079.1">
    <property type="nucleotide sequence ID" value="NZ_JAGUCO010000001.1"/>
</dbReference>
<dbReference type="EMBL" id="JAGUCO010000001">
    <property type="protein sequence ID" value="MBS2097140.1"/>
    <property type="molecule type" value="Genomic_DNA"/>
</dbReference>
<feature type="signal peptide" evidence="4">
    <location>
        <begin position="1"/>
        <end position="20"/>
    </location>
</feature>
<feature type="compositionally biased region" description="Polar residues" evidence="3">
    <location>
        <begin position="69"/>
        <end position="79"/>
    </location>
</feature>
<organism evidence="5 6">
    <name type="scientific">Carboxylicivirga linearis</name>
    <dbReference type="NCBI Taxonomy" id="1628157"/>
    <lineage>
        <taxon>Bacteria</taxon>
        <taxon>Pseudomonadati</taxon>
        <taxon>Bacteroidota</taxon>
        <taxon>Bacteroidia</taxon>
        <taxon>Marinilabiliales</taxon>
        <taxon>Marinilabiliaceae</taxon>
        <taxon>Carboxylicivirga</taxon>
    </lineage>
</organism>
<feature type="region of interest" description="Disordered" evidence="3">
    <location>
        <begin position="69"/>
        <end position="90"/>
    </location>
</feature>
<protein>
    <submittedName>
        <fullName evidence="5">OmpH family outer membrane protein</fullName>
    </submittedName>
</protein>
<comment type="caution">
    <text evidence="5">The sequence shown here is derived from an EMBL/GenBank/DDBJ whole genome shotgun (WGS) entry which is preliminary data.</text>
</comment>
<sequence length="170" mass="19263">MNKVVGILTLVFLSAFTVQAQQPMKFGHLNSNELMAAMPELQAMQTQMESEFKVKEDQLAVMQEELQGKQQEYQQNASALTPPERQQKEQELAEMSQKVQNYYMLAQQQMQAKQQEMTAPIVQKLKAAIEEVGDEEGFLYIFDLSSKVPVFNSEKSIDVTALVKAKLGIQ</sequence>
<keyword evidence="6" id="KW-1185">Reference proteome</keyword>
<dbReference type="Gene3D" id="3.30.910.20">
    <property type="entry name" value="Skp domain"/>
    <property type="match status" value="1"/>
</dbReference>
<evidence type="ECO:0000313" key="6">
    <source>
        <dbReference type="Proteomes" id="UP000708576"/>
    </source>
</evidence>
<dbReference type="SUPFAM" id="SSF111384">
    <property type="entry name" value="OmpH-like"/>
    <property type="match status" value="1"/>
</dbReference>
<keyword evidence="2 4" id="KW-0732">Signal</keyword>
<dbReference type="Proteomes" id="UP000708576">
    <property type="component" value="Unassembled WGS sequence"/>
</dbReference>
<dbReference type="SMART" id="SM00935">
    <property type="entry name" value="OmpH"/>
    <property type="match status" value="1"/>
</dbReference>
<gene>
    <name evidence="5" type="ORF">KEM10_02545</name>
</gene>
<dbReference type="InterPro" id="IPR005632">
    <property type="entry name" value="Chaperone_Skp"/>
</dbReference>
<dbReference type="PANTHER" id="PTHR35089">
    <property type="entry name" value="CHAPERONE PROTEIN SKP"/>
    <property type="match status" value="1"/>
</dbReference>
<dbReference type="PANTHER" id="PTHR35089:SF1">
    <property type="entry name" value="CHAPERONE PROTEIN SKP"/>
    <property type="match status" value="1"/>
</dbReference>
<name>A0ABS5JQM5_9BACT</name>
<proteinExistence type="inferred from homology"/>
<evidence type="ECO:0000313" key="5">
    <source>
        <dbReference type="EMBL" id="MBS2097140.1"/>
    </source>
</evidence>
<evidence type="ECO:0000256" key="1">
    <source>
        <dbReference type="ARBA" id="ARBA00009091"/>
    </source>
</evidence>
<comment type="similarity">
    <text evidence="1">Belongs to the Skp family.</text>
</comment>
<evidence type="ECO:0000256" key="2">
    <source>
        <dbReference type="ARBA" id="ARBA00022729"/>
    </source>
</evidence>
<feature type="chain" id="PRO_5046701563" evidence="4">
    <location>
        <begin position="21"/>
        <end position="170"/>
    </location>
</feature>
<evidence type="ECO:0000256" key="4">
    <source>
        <dbReference type="SAM" id="SignalP"/>
    </source>
</evidence>
<dbReference type="InterPro" id="IPR024930">
    <property type="entry name" value="Skp_dom_sf"/>
</dbReference>
<evidence type="ECO:0000256" key="3">
    <source>
        <dbReference type="SAM" id="MobiDB-lite"/>
    </source>
</evidence>